<gene>
    <name evidence="2" type="ORF">PIB30_116548</name>
</gene>
<evidence type="ECO:0000313" key="2">
    <source>
        <dbReference type="EMBL" id="MED6191414.1"/>
    </source>
</evidence>
<feature type="non-terminal residue" evidence="2">
    <location>
        <position position="1"/>
    </location>
</feature>
<protein>
    <submittedName>
        <fullName evidence="2">Uncharacterized protein</fullName>
    </submittedName>
</protein>
<evidence type="ECO:0000256" key="1">
    <source>
        <dbReference type="SAM" id="MobiDB-lite"/>
    </source>
</evidence>
<evidence type="ECO:0000313" key="3">
    <source>
        <dbReference type="Proteomes" id="UP001341840"/>
    </source>
</evidence>
<reference evidence="2 3" key="1">
    <citation type="journal article" date="2023" name="Plants (Basel)">
        <title>Bridging the Gap: Combining Genomics and Transcriptomics Approaches to Understand Stylosanthes scabra, an Orphan Legume from the Brazilian Caatinga.</title>
        <authorList>
            <person name="Ferreira-Neto J.R.C."/>
            <person name="da Silva M.D."/>
            <person name="Binneck E."/>
            <person name="de Melo N.F."/>
            <person name="da Silva R.H."/>
            <person name="de Melo A.L.T.M."/>
            <person name="Pandolfi V."/>
            <person name="Bustamante F.O."/>
            <person name="Brasileiro-Vidal A.C."/>
            <person name="Benko-Iseppon A.M."/>
        </authorList>
    </citation>
    <scope>NUCLEOTIDE SEQUENCE [LARGE SCALE GENOMIC DNA]</scope>
    <source>
        <tissue evidence="2">Leaves</tissue>
    </source>
</reference>
<feature type="region of interest" description="Disordered" evidence="1">
    <location>
        <begin position="1"/>
        <end position="50"/>
    </location>
</feature>
<accession>A0ABU6X1K7</accession>
<feature type="compositionally biased region" description="Basic and acidic residues" evidence="1">
    <location>
        <begin position="41"/>
        <end position="50"/>
    </location>
</feature>
<name>A0ABU6X1K7_9FABA</name>
<dbReference type="Proteomes" id="UP001341840">
    <property type="component" value="Unassembled WGS sequence"/>
</dbReference>
<proteinExistence type="predicted"/>
<sequence length="50" mass="5334">EGRQGRIRFLGAQRRVMPRDPAGDRGGGARRRRAVSGGADGDMRGGGRRA</sequence>
<organism evidence="2 3">
    <name type="scientific">Stylosanthes scabra</name>
    <dbReference type="NCBI Taxonomy" id="79078"/>
    <lineage>
        <taxon>Eukaryota</taxon>
        <taxon>Viridiplantae</taxon>
        <taxon>Streptophyta</taxon>
        <taxon>Embryophyta</taxon>
        <taxon>Tracheophyta</taxon>
        <taxon>Spermatophyta</taxon>
        <taxon>Magnoliopsida</taxon>
        <taxon>eudicotyledons</taxon>
        <taxon>Gunneridae</taxon>
        <taxon>Pentapetalae</taxon>
        <taxon>rosids</taxon>
        <taxon>fabids</taxon>
        <taxon>Fabales</taxon>
        <taxon>Fabaceae</taxon>
        <taxon>Papilionoideae</taxon>
        <taxon>50 kb inversion clade</taxon>
        <taxon>dalbergioids sensu lato</taxon>
        <taxon>Dalbergieae</taxon>
        <taxon>Pterocarpus clade</taxon>
        <taxon>Stylosanthes</taxon>
    </lineage>
</organism>
<dbReference type="EMBL" id="JASCZI010203212">
    <property type="protein sequence ID" value="MED6191414.1"/>
    <property type="molecule type" value="Genomic_DNA"/>
</dbReference>
<comment type="caution">
    <text evidence="2">The sequence shown here is derived from an EMBL/GenBank/DDBJ whole genome shotgun (WGS) entry which is preliminary data.</text>
</comment>
<keyword evidence="3" id="KW-1185">Reference proteome</keyword>